<dbReference type="Proteomes" id="UP000008152">
    <property type="component" value="Chromosome II"/>
</dbReference>
<reference evidence="1 2" key="1">
    <citation type="submission" date="2007-08" db="EMBL/GenBank/DDBJ databases">
        <authorList>
            <consortium name="The Vibrio harveyi Genome Sequencing Project"/>
            <person name="Bassler B."/>
            <person name="Clifton S.W."/>
            <person name="Fulton L."/>
            <person name="Delehaunty K."/>
            <person name="Fronick C."/>
            <person name="Harrison M."/>
            <person name="Markivic C."/>
            <person name="Fulton R."/>
            <person name="Tin-Wollam A.-M."/>
            <person name="Shah N."/>
            <person name="Pepin K."/>
            <person name="Nash W."/>
            <person name="Thiruvilangam P."/>
            <person name="Bhonagiri V."/>
            <person name="Waters C."/>
            <person name="Tu K.C."/>
            <person name="Irgon J."/>
            <person name="Wilson R.K."/>
        </authorList>
    </citation>
    <scope>NUCLEOTIDE SEQUENCE [LARGE SCALE GENOMIC DNA]</scope>
    <source>
        <strain evidence="2">ATCC BAA-1116 / BB120</strain>
    </source>
</reference>
<dbReference type="AlphaFoldDB" id="A7N514"/>
<proteinExistence type="predicted"/>
<evidence type="ECO:0000313" key="1">
    <source>
        <dbReference type="EMBL" id="ABU73675.1"/>
    </source>
</evidence>
<sequence length="112" mass="12262">MVWAFALDAFVWPWWSLSQLVKVVVMSNVHGSKVLVIKTQSGDRFFTRFGKGGSVQTAWSLAGACHFLLSADLISVTEKLDAKKKQYAVHEVVCSTVPSASLLRGGSHVKIL</sequence>
<dbReference type="KEGG" id="vha:VIBHAR_05781"/>
<organism evidence="1 2">
    <name type="scientific">Vibrio campbellii (strain ATCC BAA-1116)</name>
    <dbReference type="NCBI Taxonomy" id="2902295"/>
    <lineage>
        <taxon>Bacteria</taxon>
        <taxon>Pseudomonadati</taxon>
        <taxon>Pseudomonadota</taxon>
        <taxon>Gammaproteobacteria</taxon>
        <taxon>Vibrionales</taxon>
        <taxon>Vibrionaceae</taxon>
        <taxon>Vibrio</taxon>
    </lineage>
</organism>
<evidence type="ECO:0000313" key="2">
    <source>
        <dbReference type="Proteomes" id="UP000008152"/>
    </source>
</evidence>
<dbReference type="PATRIC" id="fig|338187.36.peg.4652"/>
<protein>
    <submittedName>
        <fullName evidence="1">Uncharacterized protein</fullName>
    </submittedName>
</protein>
<gene>
    <name evidence="1" type="ordered locus">VIBHAR_05781</name>
</gene>
<accession>A7N514</accession>
<name>A7N514_VIBC1</name>
<dbReference type="EMBL" id="CP000790">
    <property type="protein sequence ID" value="ABU73675.1"/>
    <property type="molecule type" value="Genomic_DNA"/>
</dbReference>